<reference evidence="10" key="1">
    <citation type="journal article" date="2020" name="mSystems">
        <title>Genome- and Community-Level Interaction Insights into Carbon Utilization and Element Cycling Functions of Hydrothermarchaeota in Hydrothermal Sediment.</title>
        <authorList>
            <person name="Zhou Z."/>
            <person name="Liu Y."/>
            <person name="Xu W."/>
            <person name="Pan J."/>
            <person name="Luo Z.H."/>
            <person name="Li M."/>
        </authorList>
    </citation>
    <scope>NUCLEOTIDE SEQUENCE [LARGE SCALE GENOMIC DNA]</scope>
    <source>
        <strain evidence="10">SpSt-1182</strain>
    </source>
</reference>
<evidence type="ECO:0000256" key="4">
    <source>
        <dbReference type="ARBA" id="ARBA00022692"/>
    </source>
</evidence>
<dbReference type="Pfam" id="PF00535">
    <property type="entry name" value="Glycos_transf_2"/>
    <property type="match status" value="1"/>
</dbReference>
<keyword evidence="5" id="KW-0448">Lipopolysaccharide biosynthesis</keyword>
<keyword evidence="6 8" id="KW-1133">Transmembrane helix</keyword>
<evidence type="ECO:0000256" key="1">
    <source>
        <dbReference type="ARBA" id="ARBA00022475"/>
    </source>
</evidence>
<accession>A0A7V0T6Q2</accession>
<dbReference type="GO" id="GO:0005886">
    <property type="term" value="C:plasma membrane"/>
    <property type="evidence" value="ECO:0007669"/>
    <property type="project" value="TreeGrafter"/>
</dbReference>
<evidence type="ECO:0000313" key="10">
    <source>
        <dbReference type="EMBL" id="HDQ99826.1"/>
    </source>
</evidence>
<dbReference type="PANTHER" id="PTHR48090:SF3">
    <property type="entry name" value="UNDECAPRENYL-PHOSPHATE 4-DEOXY-4-FORMAMIDO-L-ARABINOSE TRANSFERASE"/>
    <property type="match status" value="1"/>
</dbReference>
<dbReference type="Gene3D" id="3.90.550.10">
    <property type="entry name" value="Spore Coat Polysaccharide Biosynthesis Protein SpsA, Chain A"/>
    <property type="match status" value="1"/>
</dbReference>
<keyword evidence="2" id="KW-0328">Glycosyltransferase</keyword>
<evidence type="ECO:0000256" key="6">
    <source>
        <dbReference type="ARBA" id="ARBA00022989"/>
    </source>
</evidence>
<sequence>MSYQEPAVPTGDATTEAPPAVELSYIVPAYNEAENLEPLLAEIAEKTPPGFEVVLVDDGSTDGTREVVARLLEKHPFLVSCRHVRNLGKTAAIVTGLAAARGSIISVFDADLQFDPDDVIRQADKVREGFDLVTGEKRGQYDKRFVSAVYNRLARLVFGLRVRDINALKTFRREVLEGVHLRKDWHRYIVPLAAARGFSVTEIPVLLRPRLHGTPKYSSPFRVLIGFFDLIAVGFQLTFMRKPMLYFGTLGTVSLSAGFLVGLLAIILRLFGHGFRPLLYLVILLVLAGVLFFAAGFLGETLAMLGDRLEDIEQRLRRREREGGE</sequence>
<dbReference type="EMBL" id="DSBX01000223">
    <property type="protein sequence ID" value="HDQ99826.1"/>
    <property type="molecule type" value="Genomic_DNA"/>
</dbReference>
<evidence type="ECO:0000256" key="3">
    <source>
        <dbReference type="ARBA" id="ARBA00022679"/>
    </source>
</evidence>
<dbReference type="CDD" id="cd04179">
    <property type="entry name" value="DPM_DPG-synthase_like"/>
    <property type="match status" value="1"/>
</dbReference>
<dbReference type="InterPro" id="IPR050256">
    <property type="entry name" value="Glycosyltransferase_2"/>
</dbReference>
<name>A0A7V0T6Q2_UNCW3</name>
<feature type="transmembrane region" description="Helical" evidence="8">
    <location>
        <begin position="245"/>
        <end position="271"/>
    </location>
</feature>
<feature type="transmembrane region" description="Helical" evidence="8">
    <location>
        <begin position="220"/>
        <end position="239"/>
    </location>
</feature>
<proteinExistence type="predicted"/>
<keyword evidence="7 8" id="KW-0472">Membrane</keyword>
<dbReference type="InterPro" id="IPR001173">
    <property type="entry name" value="Glyco_trans_2-like"/>
</dbReference>
<evidence type="ECO:0000259" key="9">
    <source>
        <dbReference type="Pfam" id="PF00535"/>
    </source>
</evidence>
<comment type="caution">
    <text evidence="10">The sequence shown here is derived from an EMBL/GenBank/DDBJ whole genome shotgun (WGS) entry which is preliminary data.</text>
</comment>
<feature type="domain" description="Glycosyltransferase 2-like" evidence="9">
    <location>
        <begin position="24"/>
        <end position="147"/>
    </location>
</feature>
<evidence type="ECO:0000256" key="7">
    <source>
        <dbReference type="ARBA" id="ARBA00023136"/>
    </source>
</evidence>
<keyword evidence="4 8" id="KW-0812">Transmembrane</keyword>
<evidence type="ECO:0000256" key="8">
    <source>
        <dbReference type="SAM" id="Phobius"/>
    </source>
</evidence>
<dbReference type="InterPro" id="IPR029044">
    <property type="entry name" value="Nucleotide-diphossugar_trans"/>
</dbReference>
<organism evidence="10">
    <name type="scientific">candidate division WOR-3 bacterium</name>
    <dbReference type="NCBI Taxonomy" id="2052148"/>
    <lineage>
        <taxon>Bacteria</taxon>
        <taxon>Bacteria division WOR-3</taxon>
    </lineage>
</organism>
<feature type="transmembrane region" description="Helical" evidence="8">
    <location>
        <begin position="278"/>
        <end position="299"/>
    </location>
</feature>
<evidence type="ECO:0000256" key="5">
    <source>
        <dbReference type="ARBA" id="ARBA00022985"/>
    </source>
</evidence>
<protein>
    <submittedName>
        <fullName evidence="10">Glycosyltransferase family 2 protein</fullName>
    </submittedName>
</protein>
<dbReference type="PANTHER" id="PTHR48090">
    <property type="entry name" value="UNDECAPRENYL-PHOSPHATE 4-DEOXY-4-FORMAMIDO-L-ARABINOSE TRANSFERASE-RELATED"/>
    <property type="match status" value="1"/>
</dbReference>
<keyword evidence="1" id="KW-1003">Cell membrane</keyword>
<dbReference type="SUPFAM" id="SSF53448">
    <property type="entry name" value="Nucleotide-diphospho-sugar transferases"/>
    <property type="match status" value="1"/>
</dbReference>
<dbReference type="AlphaFoldDB" id="A0A7V0T6Q2"/>
<dbReference type="GO" id="GO:0009103">
    <property type="term" value="P:lipopolysaccharide biosynthetic process"/>
    <property type="evidence" value="ECO:0007669"/>
    <property type="project" value="UniProtKB-KW"/>
</dbReference>
<keyword evidence="3" id="KW-0808">Transferase</keyword>
<evidence type="ECO:0000256" key="2">
    <source>
        <dbReference type="ARBA" id="ARBA00022676"/>
    </source>
</evidence>
<dbReference type="GO" id="GO:0016757">
    <property type="term" value="F:glycosyltransferase activity"/>
    <property type="evidence" value="ECO:0007669"/>
    <property type="project" value="UniProtKB-KW"/>
</dbReference>
<gene>
    <name evidence="10" type="ORF">ENN51_06040</name>
</gene>
<dbReference type="Proteomes" id="UP000885672">
    <property type="component" value="Unassembled WGS sequence"/>
</dbReference>